<protein>
    <submittedName>
        <fullName evidence="6">WD40-repeat-containing domain protein</fullName>
    </submittedName>
</protein>
<feature type="repeat" description="WD" evidence="4">
    <location>
        <begin position="539"/>
        <end position="578"/>
    </location>
</feature>
<dbReference type="InterPro" id="IPR001680">
    <property type="entry name" value="WD40_rpt"/>
</dbReference>
<dbReference type="CDD" id="cd00200">
    <property type="entry name" value="WD40"/>
    <property type="match status" value="1"/>
</dbReference>
<name>A0A4P9YXF8_9FUNG</name>
<feature type="repeat" description="WD" evidence="4">
    <location>
        <begin position="321"/>
        <end position="360"/>
    </location>
</feature>
<dbReference type="InterPro" id="IPR019775">
    <property type="entry name" value="WD40_repeat_CS"/>
</dbReference>
<evidence type="ECO:0000256" key="1">
    <source>
        <dbReference type="ARBA" id="ARBA00022574"/>
    </source>
</evidence>
<dbReference type="InterPro" id="IPR020472">
    <property type="entry name" value="WD40_PAC1"/>
</dbReference>
<keyword evidence="2" id="KW-0677">Repeat</keyword>
<keyword evidence="1 4" id="KW-0853">WD repeat</keyword>
<dbReference type="CDD" id="cd22147">
    <property type="entry name" value="F-box_SpPof1-like"/>
    <property type="match status" value="1"/>
</dbReference>
<dbReference type="PANTHER" id="PTHR19872">
    <property type="entry name" value="UBIQUITIN LIGASE SPECIFICITY FACTOR/HREP PROTEIN"/>
    <property type="match status" value="1"/>
</dbReference>
<dbReference type="InterPro" id="IPR051075">
    <property type="entry name" value="SCF_subunit_WD-repeat"/>
</dbReference>
<dbReference type="InterPro" id="IPR015943">
    <property type="entry name" value="WD40/YVTN_repeat-like_dom_sf"/>
</dbReference>
<dbReference type="PANTHER" id="PTHR19872:SF9">
    <property type="entry name" value="UBIQUITIN-BINDING SDF UBIQUITIN LIGASE COMPLEX SUBUNIT"/>
    <property type="match status" value="1"/>
</dbReference>
<dbReference type="Pfam" id="PF00400">
    <property type="entry name" value="WD40"/>
    <property type="match status" value="6"/>
</dbReference>
<accession>A0A4P9YXF8</accession>
<evidence type="ECO:0000256" key="4">
    <source>
        <dbReference type="PROSITE-ProRule" id="PRU00221"/>
    </source>
</evidence>
<dbReference type="InterPro" id="IPR036322">
    <property type="entry name" value="WD40_repeat_dom_sf"/>
</dbReference>
<dbReference type="PROSITE" id="PS50294">
    <property type="entry name" value="WD_REPEATS_REGION"/>
    <property type="match status" value="5"/>
</dbReference>
<evidence type="ECO:0000256" key="2">
    <source>
        <dbReference type="ARBA" id="ARBA00022737"/>
    </source>
</evidence>
<evidence type="ECO:0000313" key="6">
    <source>
        <dbReference type="EMBL" id="RKP24737.1"/>
    </source>
</evidence>
<dbReference type="Gene3D" id="1.20.1280.50">
    <property type="match status" value="1"/>
</dbReference>
<keyword evidence="3" id="KW-0833">Ubl conjugation pathway</keyword>
<dbReference type="Gene3D" id="2.130.10.10">
    <property type="entry name" value="YVTN repeat-like/Quinoprotein amine dehydrogenase"/>
    <property type="match status" value="4"/>
</dbReference>
<feature type="repeat" description="WD" evidence="4">
    <location>
        <begin position="360"/>
        <end position="400"/>
    </location>
</feature>
<gene>
    <name evidence="6" type="ORF">SYNPS1DRAFT_33156</name>
</gene>
<dbReference type="AlphaFoldDB" id="A0A4P9YXF8"/>
<dbReference type="Pfam" id="PF12937">
    <property type="entry name" value="F-box-like"/>
    <property type="match status" value="1"/>
</dbReference>
<feature type="repeat" description="WD" evidence="4">
    <location>
        <begin position="499"/>
        <end position="538"/>
    </location>
</feature>
<proteinExistence type="predicted"/>
<evidence type="ECO:0000259" key="5">
    <source>
        <dbReference type="PROSITE" id="PS50181"/>
    </source>
</evidence>
<dbReference type="PROSITE" id="PS50082">
    <property type="entry name" value="WD_REPEATS_2"/>
    <property type="match status" value="6"/>
</dbReference>
<organism evidence="6 7">
    <name type="scientific">Syncephalis pseudoplumigaleata</name>
    <dbReference type="NCBI Taxonomy" id="1712513"/>
    <lineage>
        <taxon>Eukaryota</taxon>
        <taxon>Fungi</taxon>
        <taxon>Fungi incertae sedis</taxon>
        <taxon>Zoopagomycota</taxon>
        <taxon>Zoopagomycotina</taxon>
        <taxon>Zoopagomycetes</taxon>
        <taxon>Zoopagales</taxon>
        <taxon>Piptocephalidaceae</taxon>
        <taxon>Syncephalis</taxon>
    </lineage>
</organism>
<feature type="repeat" description="WD" evidence="4">
    <location>
        <begin position="281"/>
        <end position="320"/>
    </location>
</feature>
<feature type="domain" description="F-box" evidence="5">
    <location>
        <begin position="60"/>
        <end position="106"/>
    </location>
</feature>
<evidence type="ECO:0000313" key="7">
    <source>
        <dbReference type="Proteomes" id="UP000278143"/>
    </source>
</evidence>
<dbReference type="OrthoDB" id="5580488at2759"/>
<sequence length="592" mass="66199">MIQELQQYSTEEQSQIQQVWGLFSAARPQLRRLMLGGMLYHSCLPQLSFLSQELDPLLRIDFLASLPTEISFKILRHLDAQSLCRAAQVSTIWRRLADDDAVWRRICEQHIDRKCTKCGWGLPLLDRSKRRRCKEDRVVQEQAERLRGGMRTRCQEMLRDHDGLPIDRGAYATTAEDEQPCKRPRLATPVAGTNDGGTSPATSCTSAMARPMWRRPWKEVYAERAIIERNWRCGQYTSRVLRGHTDGVMCLQFDDTYLCTGGYDATVRVWCVKTGRCLRLLKGHTRCVRALTFDDVKLVTASMDRTIRVWNYRTGECMRTLEGHTDGVVCISANRTLLVSGSADATVKVWNFEQGSSHTLRGHTDWVNAVQLYRGRWVFSGSDDTTVRLWDLTTFTCVRIFRGHVGQVQSVSIMPSGNGMSDEEFLAWLALDDDSRPASTSPASATSTHAAIVKASSPGSVAGVARPASHAHVPQLLTGALDNTLRVFNLRTGECQQTFFGHVEGVWCLAVDSLRVVSGAHDKTLRIWDPNTGACMHALEGHRGAVTCVGLSDTRVITGSDDCEIRIWDFSPQEAVQSAANGFIIDDMNNIT</sequence>
<feature type="repeat" description="WD" evidence="4">
    <location>
        <begin position="241"/>
        <end position="280"/>
    </location>
</feature>
<dbReference type="FunFam" id="2.130.10.10:FF:000715">
    <property type="entry name" value="F-box protein MET30"/>
    <property type="match status" value="1"/>
</dbReference>
<dbReference type="SUPFAM" id="SSF81383">
    <property type="entry name" value="F-box domain"/>
    <property type="match status" value="1"/>
</dbReference>
<dbReference type="EMBL" id="KZ990060">
    <property type="protein sequence ID" value="RKP24737.1"/>
    <property type="molecule type" value="Genomic_DNA"/>
</dbReference>
<dbReference type="Proteomes" id="UP000278143">
    <property type="component" value="Unassembled WGS sequence"/>
</dbReference>
<evidence type="ECO:0000256" key="3">
    <source>
        <dbReference type="ARBA" id="ARBA00022786"/>
    </source>
</evidence>
<reference evidence="7" key="1">
    <citation type="journal article" date="2018" name="Nat. Microbiol.">
        <title>Leveraging single-cell genomics to expand the fungal tree of life.</title>
        <authorList>
            <person name="Ahrendt S.R."/>
            <person name="Quandt C.A."/>
            <person name="Ciobanu D."/>
            <person name="Clum A."/>
            <person name="Salamov A."/>
            <person name="Andreopoulos B."/>
            <person name="Cheng J.F."/>
            <person name="Woyke T."/>
            <person name="Pelin A."/>
            <person name="Henrissat B."/>
            <person name="Reynolds N.K."/>
            <person name="Benny G.L."/>
            <person name="Smith M.E."/>
            <person name="James T.Y."/>
            <person name="Grigoriev I.V."/>
        </authorList>
    </citation>
    <scope>NUCLEOTIDE SEQUENCE [LARGE SCALE GENOMIC DNA]</scope>
    <source>
        <strain evidence="7">Benny S71-1</strain>
    </source>
</reference>
<dbReference type="PRINTS" id="PR00320">
    <property type="entry name" value="GPROTEINBRPT"/>
</dbReference>
<keyword evidence="7" id="KW-1185">Reference proteome</keyword>
<dbReference type="InterPro" id="IPR001810">
    <property type="entry name" value="F-box_dom"/>
</dbReference>
<dbReference type="SMART" id="SM00256">
    <property type="entry name" value="FBOX"/>
    <property type="match status" value="1"/>
</dbReference>
<dbReference type="PROSITE" id="PS50181">
    <property type="entry name" value="FBOX"/>
    <property type="match status" value="1"/>
</dbReference>
<dbReference type="InterPro" id="IPR036047">
    <property type="entry name" value="F-box-like_dom_sf"/>
</dbReference>
<dbReference type="SUPFAM" id="SSF50978">
    <property type="entry name" value="WD40 repeat-like"/>
    <property type="match status" value="1"/>
</dbReference>
<dbReference type="SMART" id="SM00320">
    <property type="entry name" value="WD40"/>
    <property type="match status" value="7"/>
</dbReference>
<dbReference type="PROSITE" id="PS00678">
    <property type="entry name" value="WD_REPEATS_1"/>
    <property type="match status" value="3"/>
</dbReference>